<comment type="caution">
    <text evidence="10">The sequence shown here is derived from an EMBL/GenBank/DDBJ whole genome shotgun (WGS) entry which is preliminary data.</text>
</comment>
<evidence type="ECO:0000256" key="7">
    <source>
        <dbReference type="ARBA" id="ARBA00023049"/>
    </source>
</evidence>
<dbReference type="EMBL" id="BJUN01000026">
    <property type="protein sequence ID" value="GEK60040.1"/>
    <property type="molecule type" value="Genomic_DNA"/>
</dbReference>
<keyword evidence="7" id="KW-0482">Metalloprotease</keyword>
<gene>
    <name evidence="10" type="ORF">MHA01_29450</name>
</gene>
<evidence type="ECO:0000256" key="3">
    <source>
        <dbReference type="ARBA" id="ARBA00022670"/>
    </source>
</evidence>
<comment type="cofactor">
    <cofactor evidence="1">
        <name>Zn(2+)</name>
        <dbReference type="ChEBI" id="CHEBI:29105"/>
    </cofactor>
</comment>
<evidence type="ECO:0000259" key="9">
    <source>
        <dbReference type="PROSITE" id="PS52035"/>
    </source>
</evidence>
<dbReference type="Proteomes" id="UP000321051">
    <property type="component" value="Unassembled WGS sequence"/>
</dbReference>
<dbReference type="PROSITE" id="PS00132">
    <property type="entry name" value="CARBOXYPEPT_ZN_1"/>
    <property type="match status" value="1"/>
</dbReference>
<dbReference type="SMART" id="SM00631">
    <property type="entry name" value="Zn_pept"/>
    <property type="match status" value="1"/>
</dbReference>
<keyword evidence="11" id="KW-1185">Reference proteome</keyword>
<evidence type="ECO:0000256" key="4">
    <source>
        <dbReference type="ARBA" id="ARBA00022723"/>
    </source>
</evidence>
<dbReference type="STRING" id="1371.GCA_900166605_00759"/>
<dbReference type="GO" id="GO:0006508">
    <property type="term" value="P:proteolysis"/>
    <property type="evidence" value="ECO:0007669"/>
    <property type="project" value="UniProtKB-KW"/>
</dbReference>
<dbReference type="RefSeq" id="WP_371862282.1">
    <property type="nucleotide sequence ID" value="NZ_BJUN01000026.1"/>
</dbReference>
<comment type="similarity">
    <text evidence="2 8">Belongs to the peptidase M14 family.</text>
</comment>
<keyword evidence="3" id="KW-0645">Protease</keyword>
<evidence type="ECO:0000313" key="11">
    <source>
        <dbReference type="Proteomes" id="UP000321051"/>
    </source>
</evidence>
<accession>A0A510Y9I5</accession>
<dbReference type="GO" id="GO:0004181">
    <property type="term" value="F:metallocarboxypeptidase activity"/>
    <property type="evidence" value="ECO:0007669"/>
    <property type="project" value="InterPro"/>
</dbReference>
<feature type="domain" description="Peptidase M14" evidence="9">
    <location>
        <begin position="45"/>
        <end position="348"/>
    </location>
</feature>
<evidence type="ECO:0000313" key="10">
    <source>
        <dbReference type="EMBL" id="GEK60040.1"/>
    </source>
</evidence>
<reference evidence="10 11" key="1">
    <citation type="submission" date="2019-07" db="EMBL/GenBank/DDBJ databases">
        <title>Whole genome shotgun sequence of Marinococcus halophilus NBRC 102359.</title>
        <authorList>
            <person name="Hosoyama A."/>
            <person name="Uohara A."/>
            <person name="Ohji S."/>
            <person name="Ichikawa N."/>
        </authorList>
    </citation>
    <scope>NUCLEOTIDE SEQUENCE [LARGE SCALE GENOMIC DNA]</scope>
    <source>
        <strain evidence="10 11">NBRC 102359</strain>
    </source>
</reference>
<dbReference type="PROSITE" id="PS52035">
    <property type="entry name" value="PEPTIDASE_M14"/>
    <property type="match status" value="1"/>
</dbReference>
<dbReference type="PANTHER" id="PTHR11705:SF143">
    <property type="entry name" value="SLL0236 PROTEIN"/>
    <property type="match status" value="1"/>
</dbReference>
<evidence type="ECO:0000256" key="1">
    <source>
        <dbReference type="ARBA" id="ARBA00001947"/>
    </source>
</evidence>
<evidence type="ECO:0000256" key="5">
    <source>
        <dbReference type="ARBA" id="ARBA00022801"/>
    </source>
</evidence>
<organism evidence="10 11">
    <name type="scientific">Marinococcus halophilus</name>
    <dbReference type="NCBI Taxonomy" id="1371"/>
    <lineage>
        <taxon>Bacteria</taxon>
        <taxon>Bacillati</taxon>
        <taxon>Bacillota</taxon>
        <taxon>Bacilli</taxon>
        <taxon>Bacillales</taxon>
        <taxon>Bacillaceae</taxon>
        <taxon>Marinococcus</taxon>
    </lineage>
</organism>
<sequence>MKKHIVLAAAVITMLAGGIMKGGETAYAAGNGPNYQGHETVNTSILHTYEEMTNFLKKQEAKQPSMELEVFGETVKGRDMHLVKYMSDPDNPTILYIAQQHGDEALTTEGSLDFIKQLGTGKTRGLLDDVNLLFIPMYNADGAMGDVNFELEDYAASGDRHLTRMNADGVDLNRDHEARSQPETQAFHDNVLSTYDINYMIDLHHQGSQWEKDGKYVSGAILYPHPDHTEDETLYESKQLGGIVYEAIEPKGWGHLGKYAGGGTAYDQGIGVYGIANTYGISTLLFEMRGTADNANDDEVLGQKSNGYLTKQTVETLSATSRAVADGTIEGQDISFGEDLPVQTEREE</sequence>
<dbReference type="GO" id="GO:0005615">
    <property type="term" value="C:extracellular space"/>
    <property type="evidence" value="ECO:0007669"/>
    <property type="project" value="TreeGrafter"/>
</dbReference>
<evidence type="ECO:0000256" key="2">
    <source>
        <dbReference type="ARBA" id="ARBA00005988"/>
    </source>
</evidence>
<keyword evidence="4" id="KW-0479">Metal-binding</keyword>
<keyword evidence="5" id="KW-0378">Hydrolase</keyword>
<protein>
    <recommendedName>
        <fullName evidence="9">Peptidase M14 domain-containing protein</fullName>
    </recommendedName>
</protein>
<evidence type="ECO:0000256" key="6">
    <source>
        <dbReference type="ARBA" id="ARBA00022833"/>
    </source>
</evidence>
<dbReference type="Gene3D" id="3.40.630.10">
    <property type="entry name" value="Zn peptidases"/>
    <property type="match status" value="1"/>
</dbReference>
<evidence type="ECO:0000256" key="8">
    <source>
        <dbReference type="PROSITE-ProRule" id="PRU01379"/>
    </source>
</evidence>
<proteinExistence type="inferred from homology"/>
<dbReference type="PANTHER" id="PTHR11705">
    <property type="entry name" value="PROTEASE FAMILY M14 CARBOXYPEPTIDASE A,B"/>
    <property type="match status" value="1"/>
</dbReference>
<dbReference type="InterPro" id="IPR057246">
    <property type="entry name" value="CARBOXYPEPT_ZN_1"/>
</dbReference>
<dbReference type="AlphaFoldDB" id="A0A510Y9I5"/>
<dbReference type="InterPro" id="IPR000834">
    <property type="entry name" value="Peptidase_M14"/>
</dbReference>
<comment type="caution">
    <text evidence="8">Lacks conserved residue(s) required for the propagation of feature annotation.</text>
</comment>
<dbReference type="GO" id="GO:0008270">
    <property type="term" value="F:zinc ion binding"/>
    <property type="evidence" value="ECO:0007669"/>
    <property type="project" value="InterPro"/>
</dbReference>
<dbReference type="SUPFAM" id="SSF53187">
    <property type="entry name" value="Zn-dependent exopeptidases"/>
    <property type="match status" value="1"/>
</dbReference>
<keyword evidence="6" id="KW-0862">Zinc</keyword>
<name>A0A510Y9I5_MARHA</name>
<dbReference type="Pfam" id="PF00246">
    <property type="entry name" value="Peptidase_M14"/>
    <property type="match status" value="1"/>
</dbReference>